<dbReference type="Proteomes" id="UP000199534">
    <property type="component" value="Unassembled WGS sequence"/>
</dbReference>
<protein>
    <recommendedName>
        <fullName evidence="3">MG2 domain-containing protein</fullName>
    </recommendedName>
</protein>
<sequence>MITNLFRALLPVFFCLGLSGHFSLQGQARALANPSSELLNLHLNKTFFFRGEELWFSAYSPSLSDQENSEIPVLIALYNQEGEEKSRRIIGLRQGKGFGQIPIDTTLKDSLYFVRAALISPTQLLNSGNASVAESTPVLKAAFEQAIGILKDEPLPLRPDTREEPLALEVVPEGGELPAGIPANVGFRVLNFFPWEYEGFKAELLGDSGEILLRNITVNHKGHGILQFAFELGKQYTLQLTTARGETLQVPVPRATSQGIGLRVNAINEEFIFVNIQANPEFRAAHNTIIWALDGADESDLQSLDLEADQTLRIERRKVPEGILTLRLYTLEGEELAKRLVYNEYPATDRGINATLTRSQVGDSLELRMSWDHNDSEKNLPLVRSRMSLSVLPGESQAYRPNGVMTTRRSESMRGERFIRDLALLLEEEVPSEPVAVTGTSGNLVSEEVFPVISGRVGDADLSVENQVVAVSDFGKDMTVLDLNSDKTFEFRSAHFYQDTLRISLMGRNGRLNKGDVILDWEFPKIWEATIAPALQEPELPEWPYRDEFRKGGSDRRMIQEDLSAIALEEVEVTAEAESSDIPLMNVNMNGKRINAEELRRSTSLASFLRRQGFVITYGGQGRLVVLSRRLNPESASGGGPPRRTPVPIVVNGMVREGLDLNIPLSKVQTVFYTDYAVSVQLHRDNFFIANRERYSNFEVPAGYVKPDRFAIPLNFNTQSPRFLSFGQVFWEPDIILPAEEEVVIRFPDPGLTNFRVFIEGVSDTGEAFAEEVSVSLPKP</sequence>
<name>A0A1I6HJM1_9FLAO</name>
<dbReference type="OrthoDB" id="679547at2"/>
<dbReference type="STRING" id="400055.SAMN04490243_2816"/>
<evidence type="ECO:0000313" key="1">
    <source>
        <dbReference type="EMBL" id="SFR54574.1"/>
    </source>
</evidence>
<keyword evidence="2" id="KW-1185">Reference proteome</keyword>
<organism evidence="1 2">
    <name type="scientific">Robiginitalea myxolifaciens</name>
    <dbReference type="NCBI Taxonomy" id="400055"/>
    <lineage>
        <taxon>Bacteria</taxon>
        <taxon>Pseudomonadati</taxon>
        <taxon>Bacteroidota</taxon>
        <taxon>Flavobacteriia</taxon>
        <taxon>Flavobacteriales</taxon>
        <taxon>Flavobacteriaceae</taxon>
        <taxon>Robiginitalea</taxon>
    </lineage>
</organism>
<proteinExistence type="predicted"/>
<reference evidence="1 2" key="1">
    <citation type="submission" date="2016-10" db="EMBL/GenBank/DDBJ databases">
        <authorList>
            <person name="de Groot N.N."/>
        </authorList>
    </citation>
    <scope>NUCLEOTIDE SEQUENCE [LARGE SCALE GENOMIC DNA]</scope>
    <source>
        <strain evidence="1 2">DSM 21019</strain>
    </source>
</reference>
<accession>A0A1I6HJM1</accession>
<dbReference type="EMBL" id="FOYQ01000002">
    <property type="protein sequence ID" value="SFR54574.1"/>
    <property type="molecule type" value="Genomic_DNA"/>
</dbReference>
<dbReference type="AlphaFoldDB" id="A0A1I6HJM1"/>
<evidence type="ECO:0008006" key="3">
    <source>
        <dbReference type="Google" id="ProtNLM"/>
    </source>
</evidence>
<evidence type="ECO:0000313" key="2">
    <source>
        <dbReference type="Proteomes" id="UP000199534"/>
    </source>
</evidence>
<gene>
    <name evidence="1" type="ORF">SAMN04490243_2816</name>
</gene>
<dbReference type="RefSeq" id="WP_092983292.1">
    <property type="nucleotide sequence ID" value="NZ_FOYQ01000002.1"/>
</dbReference>